<gene>
    <name evidence="2" type="ORF">AMK59_1907</name>
</gene>
<dbReference type="InterPro" id="IPR007110">
    <property type="entry name" value="Ig-like_dom"/>
</dbReference>
<comment type="caution">
    <text evidence="2">The sequence shown here is derived from an EMBL/GenBank/DDBJ whole genome shotgun (WGS) entry which is preliminary data.</text>
</comment>
<evidence type="ECO:0000313" key="3">
    <source>
        <dbReference type="Proteomes" id="UP000051574"/>
    </source>
</evidence>
<organism evidence="2 3">
    <name type="scientific">Oryctes borbonicus</name>
    <dbReference type="NCBI Taxonomy" id="1629725"/>
    <lineage>
        <taxon>Eukaryota</taxon>
        <taxon>Metazoa</taxon>
        <taxon>Ecdysozoa</taxon>
        <taxon>Arthropoda</taxon>
        <taxon>Hexapoda</taxon>
        <taxon>Insecta</taxon>
        <taxon>Pterygota</taxon>
        <taxon>Neoptera</taxon>
        <taxon>Endopterygota</taxon>
        <taxon>Coleoptera</taxon>
        <taxon>Polyphaga</taxon>
        <taxon>Scarabaeiformia</taxon>
        <taxon>Scarabaeidae</taxon>
        <taxon>Dynastinae</taxon>
        <taxon>Oryctes</taxon>
    </lineage>
</organism>
<dbReference type="AlphaFoldDB" id="A0A0T6BE91"/>
<keyword evidence="3" id="KW-1185">Reference proteome</keyword>
<reference evidence="2 3" key="1">
    <citation type="submission" date="2015-09" db="EMBL/GenBank/DDBJ databases">
        <title>Draft genome of the scarab beetle Oryctes borbonicus.</title>
        <authorList>
            <person name="Meyer J.M."/>
            <person name="Markov G.V."/>
            <person name="Baskaran P."/>
            <person name="Herrmann M."/>
            <person name="Sommer R.J."/>
            <person name="Roedelsperger C."/>
        </authorList>
    </citation>
    <scope>NUCLEOTIDE SEQUENCE [LARGE SCALE GENOMIC DNA]</scope>
    <source>
        <strain evidence="2">OB123</strain>
        <tissue evidence="2">Whole animal</tissue>
    </source>
</reference>
<dbReference type="EMBL" id="LJIG01001487">
    <property type="protein sequence ID" value="KRT85453.1"/>
    <property type="molecule type" value="Genomic_DNA"/>
</dbReference>
<proteinExistence type="predicted"/>
<evidence type="ECO:0000313" key="2">
    <source>
        <dbReference type="EMBL" id="KRT85453.1"/>
    </source>
</evidence>
<dbReference type="PROSITE" id="PS50835">
    <property type="entry name" value="IG_LIKE"/>
    <property type="match status" value="1"/>
</dbReference>
<dbReference type="InterPro" id="IPR036179">
    <property type="entry name" value="Ig-like_dom_sf"/>
</dbReference>
<protein>
    <submittedName>
        <fullName evidence="2">Immunoglobulin</fullName>
    </submittedName>
</protein>
<sequence length="154" mass="17385">RDGAVWAKHEPAWGFLGSVVNLTCEATAEPAPRFEWRQPIKNHGKIFNITDSTSMMQVNITSEKVFGNYTCKVFNKHGYLFKTITLEAGEQPQPPEFVVEQAKNSELMIITILPPSGPTGLMAPTGFIVKYRLVDPKKPHGDDWKERYYNINSS</sequence>
<evidence type="ECO:0000259" key="1">
    <source>
        <dbReference type="PROSITE" id="PS50835"/>
    </source>
</evidence>
<dbReference type="Gene3D" id="2.60.40.10">
    <property type="entry name" value="Immunoglobulins"/>
    <property type="match status" value="1"/>
</dbReference>
<feature type="non-terminal residue" evidence="2">
    <location>
        <position position="1"/>
    </location>
</feature>
<feature type="domain" description="Ig-like" evidence="1">
    <location>
        <begin position="17"/>
        <end position="87"/>
    </location>
</feature>
<dbReference type="OrthoDB" id="9355041at2759"/>
<dbReference type="SUPFAM" id="SSF48726">
    <property type="entry name" value="Immunoglobulin"/>
    <property type="match status" value="1"/>
</dbReference>
<feature type="non-terminal residue" evidence="2">
    <location>
        <position position="154"/>
    </location>
</feature>
<accession>A0A0T6BE91</accession>
<dbReference type="Proteomes" id="UP000051574">
    <property type="component" value="Unassembled WGS sequence"/>
</dbReference>
<dbReference type="Pfam" id="PF13927">
    <property type="entry name" value="Ig_3"/>
    <property type="match status" value="1"/>
</dbReference>
<dbReference type="InterPro" id="IPR013783">
    <property type="entry name" value="Ig-like_fold"/>
</dbReference>
<name>A0A0T6BE91_9SCAR</name>